<keyword evidence="1" id="KW-1133">Transmembrane helix</keyword>
<reference evidence="2" key="1">
    <citation type="submission" date="2023-10" db="EMBL/GenBank/DDBJ databases">
        <authorList>
            <person name="Hackl T."/>
        </authorList>
    </citation>
    <scope>NUCLEOTIDE SEQUENCE</scope>
</reference>
<evidence type="ECO:0000313" key="3">
    <source>
        <dbReference type="Proteomes" id="UP001295740"/>
    </source>
</evidence>
<gene>
    <name evidence="2" type="ORF">KHLLAP_LOCUS12877</name>
</gene>
<name>A0AAI8YPH5_9PEZI</name>
<evidence type="ECO:0000313" key="2">
    <source>
        <dbReference type="EMBL" id="CAJ2512409.1"/>
    </source>
</evidence>
<protein>
    <submittedName>
        <fullName evidence="2">Uu.00g054240.m01.CDS01</fullName>
    </submittedName>
</protein>
<sequence length="252" mass="26987">MAFTNPSNSTQGFPYGPRGPITSAPVFGVNSSSSSQGFPHGTLGPSTSGPVLLNSSSNAFNHSTPTPGLNLSDAHFTPPFPGNMPHPKHTPPFSVAPNGIYEYFLEVGRKLVQSIAICIAMVIGSSILNVVMFTLCGVTNASAELHLISALASMLCYWLTSYEVPGALVWFIFFWGLIAIFVKQGIIRSPNPTQQPTPPASPTDRDAVTAELRAKVRAMVFNDDNITMTVMTHLDRSVGSNVQALQRLATDH</sequence>
<feature type="transmembrane region" description="Helical" evidence="1">
    <location>
        <begin position="111"/>
        <end position="131"/>
    </location>
</feature>
<comment type="caution">
    <text evidence="2">The sequence shown here is derived from an EMBL/GenBank/DDBJ whole genome shotgun (WGS) entry which is preliminary data.</text>
</comment>
<proteinExistence type="predicted"/>
<keyword evidence="3" id="KW-1185">Reference proteome</keyword>
<feature type="transmembrane region" description="Helical" evidence="1">
    <location>
        <begin position="166"/>
        <end position="182"/>
    </location>
</feature>
<evidence type="ECO:0000256" key="1">
    <source>
        <dbReference type="SAM" id="Phobius"/>
    </source>
</evidence>
<keyword evidence="1" id="KW-0812">Transmembrane</keyword>
<dbReference type="Proteomes" id="UP001295740">
    <property type="component" value="Unassembled WGS sequence"/>
</dbReference>
<accession>A0AAI8YPH5</accession>
<keyword evidence="1" id="KW-0472">Membrane</keyword>
<dbReference type="AlphaFoldDB" id="A0AAI8YPH5"/>
<dbReference type="EMBL" id="CAUWAG010000019">
    <property type="protein sequence ID" value="CAJ2512409.1"/>
    <property type="molecule type" value="Genomic_DNA"/>
</dbReference>
<organism evidence="2 3">
    <name type="scientific">Anthostomella pinea</name>
    <dbReference type="NCBI Taxonomy" id="933095"/>
    <lineage>
        <taxon>Eukaryota</taxon>
        <taxon>Fungi</taxon>
        <taxon>Dikarya</taxon>
        <taxon>Ascomycota</taxon>
        <taxon>Pezizomycotina</taxon>
        <taxon>Sordariomycetes</taxon>
        <taxon>Xylariomycetidae</taxon>
        <taxon>Xylariales</taxon>
        <taxon>Xylariaceae</taxon>
        <taxon>Anthostomella</taxon>
    </lineage>
</organism>